<dbReference type="AlphaFoldDB" id="A0AB39R5M5"/>
<accession>A0AB39R5M5</accession>
<sequence length="67" mass="7626">MSTGKQYIERVYLITSRSAFDATCTQLATWIRGHWGIENLLHHVRDRCAGTTPRSDGYRAPRHGLPV</sequence>
<geneLocation type="plasmid" evidence="1">
    <name>unnamed1</name>
</geneLocation>
<organism evidence="1">
    <name type="scientific">Streptomyces sp. R39</name>
    <dbReference type="NCBI Taxonomy" id="3238631"/>
    <lineage>
        <taxon>Bacteria</taxon>
        <taxon>Bacillati</taxon>
        <taxon>Actinomycetota</taxon>
        <taxon>Actinomycetes</taxon>
        <taxon>Kitasatosporales</taxon>
        <taxon>Streptomycetaceae</taxon>
        <taxon>Streptomyces</taxon>
    </lineage>
</organism>
<evidence type="ECO:0008006" key="2">
    <source>
        <dbReference type="Google" id="ProtNLM"/>
    </source>
</evidence>
<proteinExistence type="predicted"/>
<evidence type="ECO:0000313" key="1">
    <source>
        <dbReference type="EMBL" id="XDQ50129.1"/>
    </source>
</evidence>
<reference evidence="1" key="1">
    <citation type="submission" date="2024-07" db="EMBL/GenBank/DDBJ databases">
        <authorList>
            <person name="Yu S.T."/>
        </authorList>
    </citation>
    <scope>NUCLEOTIDE SEQUENCE</scope>
    <source>
        <strain evidence="1">R39</strain>
        <plasmid evidence="1">unnamed1</plasmid>
    </source>
</reference>
<dbReference type="RefSeq" id="WP_369228650.1">
    <property type="nucleotide sequence ID" value="NZ_CP163442.1"/>
</dbReference>
<name>A0AB39R5M5_9ACTN</name>
<protein>
    <recommendedName>
        <fullName evidence="2">Transposase</fullName>
    </recommendedName>
</protein>
<dbReference type="EMBL" id="CP163442">
    <property type="protein sequence ID" value="XDQ50129.1"/>
    <property type="molecule type" value="Genomic_DNA"/>
</dbReference>
<keyword evidence="1" id="KW-0614">Plasmid</keyword>
<gene>
    <name evidence="1" type="ORF">AB5J52_49480</name>
</gene>